<accession>A0A317PZK3</accession>
<comment type="caution">
    <text evidence="2">The sequence shown here is derived from an EMBL/GenBank/DDBJ whole genome shotgun (WGS) entry which is preliminary data.</text>
</comment>
<reference evidence="2 3" key="1">
    <citation type="submission" date="2018-05" db="EMBL/GenBank/DDBJ databases">
        <title>Freshwater and sediment microbial communities from various areas in North America, analyzing microbe dynamics in response to fracking.</title>
        <authorList>
            <person name="Lamendella R."/>
        </authorList>
    </citation>
    <scope>NUCLEOTIDE SEQUENCE [LARGE SCALE GENOMIC DNA]</scope>
    <source>
        <strain evidence="2 3">125B1</strain>
    </source>
</reference>
<dbReference type="Proteomes" id="UP000246964">
    <property type="component" value="Unassembled WGS sequence"/>
</dbReference>
<evidence type="ECO:0000256" key="1">
    <source>
        <dbReference type="SAM" id="Phobius"/>
    </source>
</evidence>
<evidence type="ECO:0000313" key="3">
    <source>
        <dbReference type="Proteomes" id="UP000246964"/>
    </source>
</evidence>
<keyword evidence="1" id="KW-0472">Membrane</keyword>
<feature type="transmembrane region" description="Helical" evidence="1">
    <location>
        <begin position="6"/>
        <end position="29"/>
    </location>
</feature>
<sequence>MTMEEIRFYGVIVAAIGSLLTFLGVVYVAKVNRQHTLNLQKHSQENERRFEDIKHLNAEKLASLQAELSAQSHRSQKNYEKKLDVLSGAFDKLGKIQSLVESYVVPYTVHTQSRDPQKLVEASRVFEELREYHLRNAIFFDKDDKLGSSKSEIMVQLNYLNNLSDSDSMDVVAERQKAFSQKINPAIYSVKEQYQRATAE</sequence>
<proteinExistence type="predicted"/>
<evidence type="ECO:0000313" key="2">
    <source>
        <dbReference type="EMBL" id="PWW07927.1"/>
    </source>
</evidence>
<keyword evidence="3" id="KW-1185">Reference proteome</keyword>
<dbReference type="RefSeq" id="WP_110076918.1">
    <property type="nucleotide sequence ID" value="NZ_QGTT01000024.1"/>
</dbReference>
<name>A0A317PZK3_9GAMM</name>
<dbReference type="EMBL" id="QGTT01000024">
    <property type="protein sequence ID" value="PWW07927.1"/>
    <property type="molecule type" value="Genomic_DNA"/>
</dbReference>
<keyword evidence="1" id="KW-0812">Transmembrane</keyword>
<keyword evidence="1" id="KW-1133">Transmembrane helix</keyword>
<organism evidence="2 3">
    <name type="scientific">Pseudidiomarina maritima</name>
    <dbReference type="NCBI Taxonomy" id="519453"/>
    <lineage>
        <taxon>Bacteria</taxon>
        <taxon>Pseudomonadati</taxon>
        <taxon>Pseudomonadota</taxon>
        <taxon>Gammaproteobacteria</taxon>
        <taxon>Alteromonadales</taxon>
        <taxon>Idiomarinaceae</taxon>
        <taxon>Pseudidiomarina</taxon>
    </lineage>
</organism>
<gene>
    <name evidence="2" type="ORF">DET45_12433</name>
</gene>
<dbReference type="AlphaFoldDB" id="A0A317PZK3"/>
<protein>
    <submittedName>
        <fullName evidence="2">Uncharacterized protein</fullName>
    </submittedName>
</protein>
<dbReference type="OrthoDB" id="9998643at2"/>